<sequence>MSGARFKEFLLKVTSKVKAKEAHPMIEKELTNHYHMLSETFQADGRLKEDAEKKAIKEMGNPFTLGENLNRIHKPKMDWLLVVLFVILAAISFLPIMNGVPGFPNDTTYFINRQIIGYTFAVLIIGGLLFFDYRKLQNLWIVFYVFALLLHIYTGLFGVTVWGSKNWIHILGISIDTSIVTLFLFFLAWAGIFSKINKFSSWKKQVVLFFLFWIPILSYIMIPNYGLMTIYFFTIMLMFLFSSVHKRLAIQLVTVNLTAFVIFLTVFIALPSNEYIFQRLSVFLNPTIDQAGNGYWYLLLQEIFAQSGWFGHGLDAIPSVPSMHTDFPFLFLVHTLGWAFGIILCLILLTFIVRISRNAFKTKDLYGRLLVIGGTTLFAVPTCWNILMGFGLLPITKMYLPIISYGNTMLIIYAAIIGLILSVYRRKDLVEPTIKMQKTIK</sequence>
<evidence type="ECO:0000256" key="5">
    <source>
        <dbReference type="ARBA" id="ARBA00023136"/>
    </source>
</evidence>
<dbReference type="PANTHER" id="PTHR30474">
    <property type="entry name" value="CELL CYCLE PROTEIN"/>
    <property type="match status" value="1"/>
</dbReference>
<evidence type="ECO:0000313" key="7">
    <source>
        <dbReference type="EMBL" id="GGA80408.1"/>
    </source>
</evidence>
<feature type="transmembrane region" description="Helical" evidence="6">
    <location>
        <begin position="399"/>
        <end position="424"/>
    </location>
</feature>
<keyword evidence="2 6" id="KW-0812">Transmembrane</keyword>
<gene>
    <name evidence="7" type="ORF">GCM10008025_24760</name>
</gene>
<feature type="transmembrane region" description="Helical" evidence="6">
    <location>
        <begin position="329"/>
        <end position="353"/>
    </location>
</feature>
<evidence type="ECO:0000256" key="6">
    <source>
        <dbReference type="SAM" id="Phobius"/>
    </source>
</evidence>
<proteinExistence type="predicted"/>
<dbReference type="GO" id="GO:0008360">
    <property type="term" value="P:regulation of cell shape"/>
    <property type="evidence" value="ECO:0007669"/>
    <property type="project" value="UniProtKB-KW"/>
</dbReference>
<keyword evidence="7" id="KW-0132">Cell division</keyword>
<protein>
    <submittedName>
        <fullName evidence="7">Cell division protein FtsW</fullName>
    </submittedName>
</protein>
<dbReference type="GO" id="GO:0051301">
    <property type="term" value="P:cell division"/>
    <property type="evidence" value="ECO:0007669"/>
    <property type="project" value="UniProtKB-KW"/>
</dbReference>
<organism evidence="7 8">
    <name type="scientific">Ornithinibacillus halotolerans</name>
    <dbReference type="NCBI Taxonomy" id="1274357"/>
    <lineage>
        <taxon>Bacteria</taxon>
        <taxon>Bacillati</taxon>
        <taxon>Bacillota</taxon>
        <taxon>Bacilli</taxon>
        <taxon>Bacillales</taxon>
        <taxon>Bacillaceae</taxon>
        <taxon>Ornithinibacillus</taxon>
    </lineage>
</organism>
<evidence type="ECO:0000313" key="8">
    <source>
        <dbReference type="Proteomes" id="UP000613512"/>
    </source>
</evidence>
<feature type="transmembrane region" description="Helical" evidence="6">
    <location>
        <begin position="365"/>
        <end position="387"/>
    </location>
</feature>
<dbReference type="AlphaFoldDB" id="A0A916W9N6"/>
<accession>A0A916W9N6</accession>
<dbReference type="GO" id="GO:0015648">
    <property type="term" value="F:lipid-linked peptidoglycan transporter activity"/>
    <property type="evidence" value="ECO:0007669"/>
    <property type="project" value="TreeGrafter"/>
</dbReference>
<keyword evidence="3" id="KW-0133">Cell shape</keyword>
<feature type="transmembrane region" description="Helical" evidence="6">
    <location>
        <begin position="138"/>
        <end position="162"/>
    </location>
</feature>
<feature type="transmembrane region" description="Helical" evidence="6">
    <location>
        <begin position="109"/>
        <end position="131"/>
    </location>
</feature>
<feature type="transmembrane region" description="Helical" evidence="6">
    <location>
        <begin position="168"/>
        <end position="193"/>
    </location>
</feature>
<keyword evidence="5 6" id="KW-0472">Membrane</keyword>
<dbReference type="GO" id="GO:0005886">
    <property type="term" value="C:plasma membrane"/>
    <property type="evidence" value="ECO:0007669"/>
    <property type="project" value="TreeGrafter"/>
</dbReference>
<evidence type="ECO:0000256" key="2">
    <source>
        <dbReference type="ARBA" id="ARBA00022692"/>
    </source>
</evidence>
<dbReference type="PANTHER" id="PTHR30474:SF1">
    <property type="entry name" value="PEPTIDOGLYCAN GLYCOSYLTRANSFERASE MRDB"/>
    <property type="match status" value="1"/>
</dbReference>
<keyword evidence="7" id="KW-0131">Cell cycle</keyword>
<dbReference type="Pfam" id="PF01098">
    <property type="entry name" value="FTSW_RODA_SPOVE"/>
    <property type="match status" value="1"/>
</dbReference>
<evidence type="ECO:0000256" key="4">
    <source>
        <dbReference type="ARBA" id="ARBA00022989"/>
    </source>
</evidence>
<dbReference type="Proteomes" id="UP000613512">
    <property type="component" value="Unassembled WGS sequence"/>
</dbReference>
<feature type="transmembrane region" description="Helical" evidence="6">
    <location>
        <begin position="252"/>
        <end position="270"/>
    </location>
</feature>
<dbReference type="InterPro" id="IPR001182">
    <property type="entry name" value="FtsW/RodA"/>
</dbReference>
<dbReference type="EMBL" id="BMEY01000012">
    <property type="protein sequence ID" value="GGA80408.1"/>
    <property type="molecule type" value="Genomic_DNA"/>
</dbReference>
<evidence type="ECO:0000256" key="1">
    <source>
        <dbReference type="ARBA" id="ARBA00004141"/>
    </source>
</evidence>
<keyword evidence="4 6" id="KW-1133">Transmembrane helix</keyword>
<comment type="caution">
    <text evidence="7">The sequence shown here is derived from an EMBL/GenBank/DDBJ whole genome shotgun (WGS) entry which is preliminary data.</text>
</comment>
<evidence type="ECO:0000256" key="3">
    <source>
        <dbReference type="ARBA" id="ARBA00022960"/>
    </source>
</evidence>
<dbReference type="GO" id="GO:0032153">
    <property type="term" value="C:cell division site"/>
    <property type="evidence" value="ECO:0007669"/>
    <property type="project" value="TreeGrafter"/>
</dbReference>
<reference evidence="7" key="1">
    <citation type="journal article" date="2014" name="Int. J. Syst. Evol. Microbiol.">
        <title>Complete genome sequence of Corynebacterium casei LMG S-19264T (=DSM 44701T), isolated from a smear-ripened cheese.</title>
        <authorList>
            <consortium name="US DOE Joint Genome Institute (JGI-PGF)"/>
            <person name="Walter F."/>
            <person name="Albersmeier A."/>
            <person name="Kalinowski J."/>
            <person name="Ruckert C."/>
        </authorList>
    </citation>
    <scope>NUCLEOTIDE SEQUENCE</scope>
    <source>
        <strain evidence="7">CGMCC 1.12408</strain>
    </source>
</reference>
<comment type="subcellular location">
    <subcellularLocation>
        <location evidence="1">Membrane</location>
        <topology evidence="1">Multi-pass membrane protein</topology>
    </subcellularLocation>
</comment>
<reference evidence="7" key="2">
    <citation type="submission" date="2020-09" db="EMBL/GenBank/DDBJ databases">
        <authorList>
            <person name="Sun Q."/>
            <person name="Zhou Y."/>
        </authorList>
    </citation>
    <scope>NUCLEOTIDE SEQUENCE</scope>
    <source>
        <strain evidence="7">CGMCC 1.12408</strain>
    </source>
</reference>
<dbReference type="RefSeq" id="WP_188384976.1">
    <property type="nucleotide sequence ID" value="NZ_BMEY01000012.1"/>
</dbReference>
<feature type="transmembrane region" description="Helical" evidence="6">
    <location>
        <begin position="79"/>
        <end position="97"/>
    </location>
</feature>
<feature type="transmembrane region" description="Helical" evidence="6">
    <location>
        <begin position="205"/>
        <end position="222"/>
    </location>
</feature>
<name>A0A916W9N6_9BACI</name>
<keyword evidence="8" id="KW-1185">Reference proteome</keyword>